<keyword evidence="2" id="KW-1133">Transmembrane helix</keyword>
<accession>A0A5S4V305</accession>
<sequence length="425" mass="41270">MTTESAPTRATTDRLSARTPFLPIGAAVGALANSVAGSAAGLLAVRLGGEAWFAGWPQAMLVIGTALAALAISRASRRGGRSPALAAGAALAAIGAAVVVWSAIVGAIGPMLLGSLVFGAGNAAVMLSRYAAAERATTEHRVRALTRLLVATSVGAVIGPLLLAPSDVAGQAMGMPPLAGCFALGALGFAVAAGAFVASAPRVPSAARSMAPPAGGTAPARGAISADGGRMTGGGRTTRRDTILGVGILSLANIVMVIVMTVVPVHLEHLHADLGTVGLLISAHIAAMFAPSPLSGLLVGRWGAERVAAVSAVALGAASLMAASVPHSLPGVAVSVVVIGAGWNLALVAGSTVLARDAAERVRLRREGWGEVGMGLAAAGGGAASGILLQAAGFASVAATAGVFAAALVAAAATGAARSRPAGRP</sequence>
<feature type="region of interest" description="Disordered" evidence="1">
    <location>
        <begin position="210"/>
        <end position="236"/>
    </location>
</feature>
<reference evidence="3 4" key="1">
    <citation type="submission" date="2019-08" db="EMBL/GenBank/DDBJ databases">
        <authorList>
            <person name="Hu J."/>
        </authorList>
    </citation>
    <scope>NUCLEOTIDE SEQUENCE [LARGE SCALE GENOMIC DNA]</scope>
    <source>
        <strain evidence="3 4">NEAU-184</strain>
    </source>
</reference>
<dbReference type="EMBL" id="VSSB01000001">
    <property type="protein sequence ID" value="TYL52243.1"/>
    <property type="molecule type" value="Genomic_DNA"/>
</dbReference>
<feature type="transmembrane region" description="Helical" evidence="2">
    <location>
        <begin position="177"/>
        <end position="200"/>
    </location>
</feature>
<evidence type="ECO:0000313" key="3">
    <source>
        <dbReference type="EMBL" id="TYL52243.1"/>
    </source>
</evidence>
<evidence type="ECO:0000256" key="2">
    <source>
        <dbReference type="SAM" id="Phobius"/>
    </source>
</evidence>
<proteinExistence type="predicted"/>
<name>A0A5S4V305_9MICO</name>
<keyword evidence="2" id="KW-0472">Membrane</keyword>
<gene>
    <name evidence="3" type="ORF">FYC51_00225</name>
</gene>
<dbReference type="InterPro" id="IPR036259">
    <property type="entry name" value="MFS_trans_sf"/>
</dbReference>
<evidence type="ECO:0000256" key="1">
    <source>
        <dbReference type="SAM" id="MobiDB-lite"/>
    </source>
</evidence>
<evidence type="ECO:0000313" key="4">
    <source>
        <dbReference type="Proteomes" id="UP000325243"/>
    </source>
</evidence>
<dbReference type="Pfam" id="PF07690">
    <property type="entry name" value="MFS_1"/>
    <property type="match status" value="1"/>
</dbReference>
<feature type="compositionally biased region" description="Low complexity" evidence="1">
    <location>
        <begin position="210"/>
        <end position="229"/>
    </location>
</feature>
<feature type="transmembrane region" description="Helical" evidence="2">
    <location>
        <begin position="111"/>
        <end position="132"/>
    </location>
</feature>
<feature type="transmembrane region" description="Helical" evidence="2">
    <location>
        <begin position="279"/>
        <end position="300"/>
    </location>
</feature>
<dbReference type="SUPFAM" id="SSF103473">
    <property type="entry name" value="MFS general substrate transporter"/>
    <property type="match status" value="1"/>
</dbReference>
<dbReference type="PANTHER" id="PTHR23534:SF1">
    <property type="entry name" value="MAJOR FACILITATOR SUPERFAMILY PROTEIN"/>
    <property type="match status" value="1"/>
</dbReference>
<protein>
    <submittedName>
        <fullName evidence="3">MFS transporter</fullName>
    </submittedName>
</protein>
<keyword evidence="2" id="KW-0812">Transmembrane</keyword>
<dbReference type="RefSeq" id="WP_148731654.1">
    <property type="nucleotide sequence ID" value="NZ_VSSB01000001.1"/>
</dbReference>
<dbReference type="Proteomes" id="UP000325243">
    <property type="component" value="Unassembled WGS sequence"/>
</dbReference>
<feature type="transmembrane region" description="Helical" evidence="2">
    <location>
        <begin position="394"/>
        <end position="417"/>
    </location>
</feature>
<feature type="transmembrane region" description="Helical" evidence="2">
    <location>
        <begin position="307"/>
        <end position="326"/>
    </location>
</feature>
<dbReference type="Gene3D" id="1.20.1250.20">
    <property type="entry name" value="MFS general substrate transporter like domains"/>
    <property type="match status" value="1"/>
</dbReference>
<feature type="transmembrane region" description="Helical" evidence="2">
    <location>
        <begin position="332"/>
        <end position="356"/>
    </location>
</feature>
<comment type="caution">
    <text evidence="3">The sequence shown here is derived from an EMBL/GenBank/DDBJ whole genome shotgun (WGS) entry which is preliminary data.</text>
</comment>
<dbReference type="GO" id="GO:0022857">
    <property type="term" value="F:transmembrane transporter activity"/>
    <property type="evidence" value="ECO:0007669"/>
    <property type="project" value="InterPro"/>
</dbReference>
<feature type="transmembrane region" description="Helical" evidence="2">
    <location>
        <begin position="368"/>
        <end position="388"/>
    </location>
</feature>
<feature type="transmembrane region" description="Helical" evidence="2">
    <location>
        <begin position="144"/>
        <end position="165"/>
    </location>
</feature>
<keyword evidence="4" id="KW-1185">Reference proteome</keyword>
<feature type="transmembrane region" description="Helical" evidence="2">
    <location>
        <begin position="84"/>
        <end position="105"/>
    </location>
</feature>
<dbReference type="InterPro" id="IPR011701">
    <property type="entry name" value="MFS"/>
</dbReference>
<organism evidence="3 4">
    <name type="scientific">Agromyces mariniharenae</name>
    <dbReference type="NCBI Taxonomy" id="2604423"/>
    <lineage>
        <taxon>Bacteria</taxon>
        <taxon>Bacillati</taxon>
        <taxon>Actinomycetota</taxon>
        <taxon>Actinomycetes</taxon>
        <taxon>Micrococcales</taxon>
        <taxon>Microbacteriaceae</taxon>
        <taxon>Agromyces</taxon>
    </lineage>
</organism>
<feature type="transmembrane region" description="Helical" evidence="2">
    <location>
        <begin position="51"/>
        <end position="72"/>
    </location>
</feature>
<dbReference type="AlphaFoldDB" id="A0A5S4V305"/>
<feature type="transmembrane region" description="Helical" evidence="2">
    <location>
        <begin position="21"/>
        <end position="45"/>
    </location>
</feature>
<dbReference type="PANTHER" id="PTHR23534">
    <property type="entry name" value="MFS PERMEASE"/>
    <property type="match status" value="1"/>
</dbReference>
<feature type="transmembrane region" description="Helical" evidence="2">
    <location>
        <begin position="243"/>
        <end position="267"/>
    </location>
</feature>